<organism evidence="1 2">
    <name type="scientific">Pyxidicoccus fallax</name>
    <dbReference type="NCBI Taxonomy" id="394095"/>
    <lineage>
        <taxon>Bacteria</taxon>
        <taxon>Pseudomonadati</taxon>
        <taxon>Myxococcota</taxon>
        <taxon>Myxococcia</taxon>
        <taxon>Myxococcales</taxon>
        <taxon>Cystobacterineae</taxon>
        <taxon>Myxococcaceae</taxon>
        <taxon>Pyxidicoccus</taxon>
    </lineage>
</organism>
<dbReference type="InterPro" id="IPR011989">
    <property type="entry name" value="ARM-like"/>
</dbReference>
<gene>
    <name evidence="1" type="ORF">HG543_43515</name>
</gene>
<name>A0A848LVS8_9BACT</name>
<dbReference type="Proteomes" id="UP000518300">
    <property type="component" value="Unassembled WGS sequence"/>
</dbReference>
<dbReference type="InterPro" id="IPR016024">
    <property type="entry name" value="ARM-type_fold"/>
</dbReference>
<evidence type="ECO:0008006" key="3">
    <source>
        <dbReference type="Google" id="ProtNLM"/>
    </source>
</evidence>
<comment type="caution">
    <text evidence="1">The sequence shown here is derived from an EMBL/GenBank/DDBJ whole genome shotgun (WGS) entry which is preliminary data.</text>
</comment>
<dbReference type="Gene3D" id="1.25.10.10">
    <property type="entry name" value="Leucine-rich Repeat Variant"/>
    <property type="match status" value="1"/>
</dbReference>
<accession>A0A848LVS8</accession>
<dbReference type="SUPFAM" id="SSF48371">
    <property type="entry name" value="ARM repeat"/>
    <property type="match status" value="1"/>
</dbReference>
<sequence length="303" mass="33457">MPCELSTLLDEYREGKASPAYRRYVREQLRGLVESLPEETLWSRLRTEREPETLAVVAEAWVLRYALDGKPAVLERLVEHLGQERDPALRATLVRSLAHTGEPSTELLGNRVLKGRDVYRDWVKDPSPEVRGAVVENFREEAARNFGRFRGVAERAVSLAAVADDPSTAAGLLTSTSIEAAGRASVGQVRKLLQSSEHPEVRAAAARALGTAPVSELPASMDALAARYVTETDKSVRGALLESISRLGLTRAVPVLEKLRGVDPEMKVEVEEWLALLAERPQTWDLLDKARRARDAQAAAPRR</sequence>
<keyword evidence="2" id="KW-1185">Reference proteome</keyword>
<dbReference type="AlphaFoldDB" id="A0A848LVS8"/>
<proteinExistence type="predicted"/>
<dbReference type="EMBL" id="JABBJJ010000342">
    <property type="protein sequence ID" value="NMO21672.1"/>
    <property type="molecule type" value="Genomic_DNA"/>
</dbReference>
<evidence type="ECO:0000313" key="2">
    <source>
        <dbReference type="Proteomes" id="UP000518300"/>
    </source>
</evidence>
<dbReference type="SMART" id="SM00567">
    <property type="entry name" value="EZ_HEAT"/>
    <property type="match status" value="3"/>
</dbReference>
<dbReference type="InterPro" id="IPR004155">
    <property type="entry name" value="PBS_lyase_HEAT"/>
</dbReference>
<dbReference type="Pfam" id="PF13646">
    <property type="entry name" value="HEAT_2"/>
    <property type="match status" value="1"/>
</dbReference>
<reference evidence="1 2" key="1">
    <citation type="submission" date="2020-04" db="EMBL/GenBank/DDBJ databases">
        <title>Draft genome of Pyxidicoccus fallax type strain.</title>
        <authorList>
            <person name="Whitworth D.E."/>
        </authorList>
    </citation>
    <scope>NUCLEOTIDE SEQUENCE [LARGE SCALE GENOMIC DNA]</scope>
    <source>
        <strain evidence="1 2">DSM 14698</strain>
    </source>
</reference>
<protein>
    <recommendedName>
        <fullName evidence="3">HEAT repeat domain-containing protein</fullName>
    </recommendedName>
</protein>
<evidence type="ECO:0000313" key="1">
    <source>
        <dbReference type="EMBL" id="NMO21672.1"/>
    </source>
</evidence>